<evidence type="ECO:0000256" key="2">
    <source>
        <dbReference type="ARBA" id="ARBA00022552"/>
    </source>
</evidence>
<keyword evidence="4 7" id="KW-0808">Transferase</keyword>
<keyword evidence="5 7" id="KW-0949">S-adenosyl-L-methionine</keyword>
<dbReference type="InterPro" id="IPR023165">
    <property type="entry name" value="rRNA_Ade_diMease-like_C"/>
</dbReference>
<evidence type="ECO:0000313" key="11">
    <source>
        <dbReference type="Proteomes" id="UP000187404"/>
    </source>
</evidence>
<dbReference type="InterPro" id="IPR020596">
    <property type="entry name" value="rRNA_Ade_Mease_Trfase_CS"/>
</dbReference>
<accession>A0A1Q9JIK0</accession>
<dbReference type="Pfam" id="PF00398">
    <property type="entry name" value="RrnaAD"/>
    <property type="match status" value="1"/>
</dbReference>
<dbReference type="SMART" id="SM00650">
    <property type="entry name" value="rADc"/>
    <property type="match status" value="1"/>
</dbReference>
<evidence type="ECO:0000313" key="10">
    <source>
        <dbReference type="EMBL" id="OLR56052.1"/>
    </source>
</evidence>
<reference evidence="10 11" key="1">
    <citation type="journal article" date="2016" name="Appl. Environ. Microbiol.">
        <title>Function and Phylogeny of Bacterial Butyryl Coenzyme A:Acetate Transferases and Their Diversity in the Proximal Colon of Swine.</title>
        <authorList>
            <person name="Trachsel J."/>
            <person name="Bayles D.O."/>
            <person name="Looft T."/>
            <person name="Levine U.Y."/>
            <person name="Allen H.K."/>
        </authorList>
    </citation>
    <scope>NUCLEOTIDE SEQUENCE [LARGE SCALE GENOMIC DNA]</scope>
    <source>
        <strain evidence="10 11">68-3-10</strain>
    </source>
</reference>
<dbReference type="PANTHER" id="PTHR11727">
    <property type="entry name" value="DIMETHYLADENOSINE TRANSFERASE"/>
    <property type="match status" value="1"/>
</dbReference>
<dbReference type="CDD" id="cd02440">
    <property type="entry name" value="AdoMet_MTases"/>
    <property type="match status" value="1"/>
</dbReference>
<evidence type="ECO:0000256" key="3">
    <source>
        <dbReference type="ARBA" id="ARBA00022603"/>
    </source>
</evidence>
<keyword evidence="6 7" id="KW-0694">RNA-binding</keyword>
<dbReference type="PROSITE" id="PS51689">
    <property type="entry name" value="SAM_RNA_A_N6_MT"/>
    <property type="match status" value="1"/>
</dbReference>
<feature type="binding site" evidence="7 8">
    <location>
        <position position="126"/>
    </location>
    <ligand>
        <name>S-adenosyl-L-methionine</name>
        <dbReference type="ChEBI" id="CHEBI:59789"/>
    </ligand>
</feature>
<keyword evidence="3 7" id="KW-0489">Methyltransferase</keyword>
<dbReference type="PANTHER" id="PTHR11727:SF7">
    <property type="entry name" value="DIMETHYLADENOSINE TRANSFERASE-RELATED"/>
    <property type="match status" value="1"/>
</dbReference>
<keyword evidence="1 7" id="KW-0963">Cytoplasm</keyword>
<comment type="function">
    <text evidence="7">Specifically dimethylates two adjacent adenosines (A1518 and A1519) in the loop of a conserved hairpin near the 3'-end of 16S rRNA in the 30S particle. May play a critical role in biogenesis of 30S subunits.</text>
</comment>
<dbReference type="RefSeq" id="WP_075713291.1">
    <property type="nucleotide sequence ID" value="NZ_MJIE01000001.1"/>
</dbReference>
<dbReference type="GO" id="GO:0003723">
    <property type="term" value="F:RNA binding"/>
    <property type="evidence" value="ECO:0007669"/>
    <property type="project" value="UniProtKB-UniRule"/>
</dbReference>
<dbReference type="Gene3D" id="3.40.50.150">
    <property type="entry name" value="Vaccinia Virus protein VP39"/>
    <property type="match status" value="1"/>
</dbReference>
<sequence>MELYDPSVIRAIRNKYGFQFSRSLGQNFLTDKGVIDGIVDGAEIGPEDLVIEIGPGIGVLTCAAAEKAGRVVAIEIDERLIRILADTLAGYDNIRVINENVVKMDLASLISEEAGVKYKHVKIIGNLPYYITTTILMKLLESHLPVESITVMMQKEVAERIKEPPGSRVYGALSVAVQYYCEVSVVEEVPREVFLPAPKVDSTVLRLDMRPEPPVSLLDEAMFFRCVRAGFGQRRKTLLNSLTGAGFSKDAIRACLEKAGIDPRQRAETLSLQNFAAIANGFVTGENG</sequence>
<feature type="binding site" evidence="7 8">
    <location>
        <position position="29"/>
    </location>
    <ligand>
        <name>S-adenosyl-L-methionine</name>
        <dbReference type="ChEBI" id="CHEBI:59789"/>
    </ligand>
</feature>
<dbReference type="SUPFAM" id="SSF53335">
    <property type="entry name" value="S-adenosyl-L-methionine-dependent methyltransferases"/>
    <property type="match status" value="1"/>
</dbReference>
<name>A0A1Q9JIK0_9FIRM</name>
<dbReference type="InterPro" id="IPR001737">
    <property type="entry name" value="KsgA/Erm"/>
</dbReference>
<comment type="caution">
    <text evidence="10">The sequence shown here is derived from an EMBL/GenBank/DDBJ whole genome shotgun (WGS) entry which is preliminary data.</text>
</comment>
<dbReference type="OrthoDB" id="9814755at2"/>
<dbReference type="STRING" id="1261640.BHK98_08255"/>
<dbReference type="NCBIfam" id="TIGR00755">
    <property type="entry name" value="ksgA"/>
    <property type="match status" value="1"/>
</dbReference>
<dbReference type="Gene3D" id="1.10.8.100">
    <property type="entry name" value="Ribosomal RNA adenine dimethylase-like, domain 2"/>
    <property type="match status" value="1"/>
</dbReference>
<feature type="domain" description="Ribosomal RNA adenine methylase transferase N-terminal" evidence="9">
    <location>
        <begin position="34"/>
        <end position="211"/>
    </location>
</feature>
<keyword evidence="11" id="KW-1185">Reference proteome</keyword>
<dbReference type="InterPro" id="IPR029063">
    <property type="entry name" value="SAM-dependent_MTases_sf"/>
</dbReference>
<protein>
    <recommendedName>
        <fullName evidence="7">Ribosomal RNA small subunit methyltransferase A</fullName>
        <ecNumber evidence="7">2.1.1.182</ecNumber>
    </recommendedName>
    <alternativeName>
        <fullName evidence="7">16S rRNA (adenine(1518)-N(6)/adenine(1519)-N(6))-dimethyltransferase</fullName>
    </alternativeName>
    <alternativeName>
        <fullName evidence="7">16S rRNA dimethyladenosine transferase</fullName>
    </alternativeName>
    <alternativeName>
        <fullName evidence="7">16S rRNA dimethylase</fullName>
    </alternativeName>
    <alternativeName>
        <fullName evidence="7">S-adenosylmethionine-6-N', N'-adenosyl(rRNA) dimethyltransferase</fullName>
    </alternativeName>
</protein>
<dbReference type="PROSITE" id="PS01131">
    <property type="entry name" value="RRNA_A_DIMETH"/>
    <property type="match status" value="1"/>
</dbReference>
<dbReference type="EC" id="2.1.1.182" evidence="7"/>
<feature type="binding site" evidence="7 8">
    <location>
        <position position="54"/>
    </location>
    <ligand>
        <name>S-adenosyl-L-methionine</name>
        <dbReference type="ChEBI" id="CHEBI:59789"/>
    </ligand>
</feature>
<comment type="subcellular location">
    <subcellularLocation>
        <location evidence="7">Cytoplasm</location>
    </subcellularLocation>
</comment>
<dbReference type="GO" id="GO:0005829">
    <property type="term" value="C:cytosol"/>
    <property type="evidence" value="ECO:0007669"/>
    <property type="project" value="TreeGrafter"/>
</dbReference>
<keyword evidence="2 7" id="KW-0698">rRNA processing</keyword>
<evidence type="ECO:0000256" key="1">
    <source>
        <dbReference type="ARBA" id="ARBA00022490"/>
    </source>
</evidence>
<evidence type="ECO:0000259" key="9">
    <source>
        <dbReference type="SMART" id="SM00650"/>
    </source>
</evidence>
<dbReference type="InterPro" id="IPR020598">
    <property type="entry name" value="rRNA_Ade_methylase_Trfase_N"/>
</dbReference>
<feature type="binding site" evidence="7 8">
    <location>
        <position position="27"/>
    </location>
    <ligand>
        <name>S-adenosyl-L-methionine</name>
        <dbReference type="ChEBI" id="CHEBI:59789"/>
    </ligand>
</feature>
<gene>
    <name evidence="7" type="primary">rsmA</name>
    <name evidence="7" type="synonym">ksgA</name>
    <name evidence="10" type="ORF">BHK98_08255</name>
</gene>
<dbReference type="HAMAP" id="MF_00607">
    <property type="entry name" value="16SrRNA_methyltr_A"/>
    <property type="match status" value="1"/>
</dbReference>
<proteinExistence type="inferred from homology"/>
<comment type="similarity">
    <text evidence="7">Belongs to the class I-like SAM-binding methyltransferase superfamily. rRNA adenine N(6)-methyltransferase family. RsmA subfamily.</text>
</comment>
<evidence type="ECO:0000256" key="6">
    <source>
        <dbReference type="ARBA" id="ARBA00022884"/>
    </source>
</evidence>
<dbReference type="InterPro" id="IPR011530">
    <property type="entry name" value="rRNA_adenine_dimethylase"/>
</dbReference>
<evidence type="ECO:0000256" key="5">
    <source>
        <dbReference type="ARBA" id="ARBA00022691"/>
    </source>
</evidence>
<evidence type="ECO:0000256" key="4">
    <source>
        <dbReference type="ARBA" id="ARBA00022679"/>
    </source>
</evidence>
<dbReference type="FunFam" id="3.40.50.150:FF:000023">
    <property type="entry name" value="Ribosomal RNA small subunit methyltransferase A"/>
    <property type="match status" value="1"/>
</dbReference>
<evidence type="ECO:0000256" key="7">
    <source>
        <dbReference type="HAMAP-Rule" id="MF_00607"/>
    </source>
</evidence>
<dbReference type="EMBL" id="MJIE01000001">
    <property type="protein sequence ID" value="OLR56052.1"/>
    <property type="molecule type" value="Genomic_DNA"/>
</dbReference>
<dbReference type="AlphaFoldDB" id="A0A1Q9JIK0"/>
<dbReference type="GO" id="GO:0052908">
    <property type="term" value="F:16S rRNA (adenine(1518)-N(6)/adenine(1519)-N(6))-dimethyltransferase activity"/>
    <property type="evidence" value="ECO:0007669"/>
    <property type="project" value="UniProtKB-EC"/>
</dbReference>
<comment type="caution">
    <text evidence="7 8">Lacks conserved residue(s) required for the propagation of feature annotation.</text>
</comment>
<comment type="catalytic activity">
    <reaction evidence="7">
        <text>adenosine(1518)/adenosine(1519) in 16S rRNA + 4 S-adenosyl-L-methionine = N(6)-dimethyladenosine(1518)/N(6)-dimethyladenosine(1519) in 16S rRNA + 4 S-adenosyl-L-homocysteine + 4 H(+)</text>
        <dbReference type="Rhea" id="RHEA:19609"/>
        <dbReference type="Rhea" id="RHEA-COMP:10232"/>
        <dbReference type="Rhea" id="RHEA-COMP:10233"/>
        <dbReference type="ChEBI" id="CHEBI:15378"/>
        <dbReference type="ChEBI" id="CHEBI:57856"/>
        <dbReference type="ChEBI" id="CHEBI:59789"/>
        <dbReference type="ChEBI" id="CHEBI:74411"/>
        <dbReference type="ChEBI" id="CHEBI:74493"/>
        <dbReference type="EC" id="2.1.1.182"/>
    </reaction>
</comment>
<feature type="binding site" evidence="7 8">
    <location>
        <position position="75"/>
    </location>
    <ligand>
        <name>S-adenosyl-L-methionine</name>
        <dbReference type="ChEBI" id="CHEBI:59789"/>
    </ligand>
</feature>
<organism evidence="10 11">
    <name type="scientific">Hornefia porci</name>
    <dbReference type="NCBI Taxonomy" id="2652292"/>
    <lineage>
        <taxon>Bacteria</taxon>
        <taxon>Bacillati</taxon>
        <taxon>Bacillota</taxon>
        <taxon>Clostridia</taxon>
        <taxon>Peptostreptococcales</taxon>
        <taxon>Anaerovoracaceae</taxon>
        <taxon>Hornefia</taxon>
    </lineage>
</organism>
<evidence type="ECO:0000256" key="8">
    <source>
        <dbReference type="PROSITE-ProRule" id="PRU01026"/>
    </source>
</evidence>
<dbReference type="Proteomes" id="UP000187404">
    <property type="component" value="Unassembled WGS sequence"/>
</dbReference>